<evidence type="ECO:0000313" key="3">
    <source>
        <dbReference type="Proteomes" id="UP001182908"/>
    </source>
</evidence>
<dbReference type="EMBL" id="CP133592">
    <property type="protein sequence ID" value="WMW25525.1"/>
    <property type="molecule type" value="Genomic_DNA"/>
</dbReference>
<evidence type="ECO:0000259" key="1">
    <source>
        <dbReference type="Pfam" id="PF24346"/>
    </source>
</evidence>
<keyword evidence="3" id="KW-1185">Reference proteome</keyword>
<feature type="domain" description="DUF7507" evidence="1">
    <location>
        <begin position="1328"/>
        <end position="1434"/>
    </location>
</feature>
<dbReference type="Pfam" id="PF24346">
    <property type="entry name" value="DUF7507"/>
    <property type="match status" value="13"/>
</dbReference>
<accession>A0AA51YJF8</accession>
<dbReference type="PANTHER" id="PTHR34819">
    <property type="entry name" value="LARGE CYSTEINE-RICH PERIPLASMIC PROTEIN OMCB"/>
    <property type="match status" value="1"/>
</dbReference>
<feature type="domain" description="DUF7507" evidence="1">
    <location>
        <begin position="396"/>
        <end position="498"/>
    </location>
</feature>
<feature type="domain" description="DUF7507" evidence="1">
    <location>
        <begin position="743"/>
        <end position="849"/>
    </location>
</feature>
<feature type="domain" description="DUF7507" evidence="1">
    <location>
        <begin position="977"/>
        <end position="1083"/>
    </location>
</feature>
<name>A0AA51YJF8_9EURY</name>
<proteinExistence type="predicted"/>
<feature type="domain" description="DUF7507" evidence="1">
    <location>
        <begin position="860"/>
        <end position="966"/>
    </location>
</feature>
<dbReference type="Proteomes" id="UP001182908">
    <property type="component" value="Chromosome"/>
</dbReference>
<feature type="domain" description="DUF7507" evidence="1">
    <location>
        <begin position="626"/>
        <end position="732"/>
    </location>
</feature>
<organism evidence="2 3">
    <name type="scientific">Methanolobus sediminis</name>
    <dbReference type="NCBI Taxonomy" id="3072978"/>
    <lineage>
        <taxon>Archaea</taxon>
        <taxon>Methanobacteriati</taxon>
        <taxon>Methanobacteriota</taxon>
        <taxon>Stenosarchaea group</taxon>
        <taxon>Methanomicrobia</taxon>
        <taxon>Methanosarcinales</taxon>
        <taxon>Methanosarcinaceae</taxon>
        <taxon>Methanolobus</taxon>
    </lineage>
</organism>
<feature type="domain" description="DUF7507" evidence="1">
    <location>
        <begin position="1797"/>
        <end position="1898"/>
    </location>
</feature>
<dbReference type="KEGG" id="mseb:RE474_02050"/>
<dbReference type="InterPro" id="IPR055354">
    <property type="entry name" value="DUF7507"/>
</dbReference>
<dbReference type="InterPro" id="IPR047589">
    <property type="entry name" value="DUF11_rpt"/>
</dbReference>
<gene>
    <name evidence="2" type="ORF">RE474_02050</name>
</gene>
<dbReference type="NCBIfam" id="TIGR01451">
    <property type="entry name" value="B_ant_repeat"/>
    <property type="match status" value="13"/>
</dbReference>
<dbReference type="RefSeq" id="WP_309311329.1">
    <property type="nucleotide sequence ID" value="NZ_CP133592.1"/>
</dbReference>
<feature type="domain" description="DUF7507" evidence="1">
    <location>
        <begin position="1211"/>
        <end position="1317"/>
    </location>
</feature>
<sequence>MNKTIKLAVAMHGRVKSSVTLLFALALIITSLAMVASAADSDISVDFVAAAPGSYNHLTGGGAYDDGTVGVNEDIVNSLEGGDYKCGDIVTFFAVVHVDNTASAQTDAPQTIEMNFSFLMDTTGQSGVAIGDVVDVHVNYGTIEDLIAGENNIDDGIYDDGGSVATLVSKTTTGPIFTAGSELWATIELTDLDANETVVVRIDTKLFCDPGSNPTGNLQADLVESWLTFINNDTAVEPPDDIAQGSGQNIPFKQTGNIGYPMISITKTVTTTDGDFPGNDSLTITYGETVKYLYVVENNGDAPLYNVNVVDDAGTSGDDTDDFAVLLLTTLLTDLDGDGTADDLAAGGSASGVHLFSPSTLGIVINTATAAGNDSIIEPTTLTATDTATVLVIGTPSIDIEKIGILDVGGDGTATPGDMINYEFNVTNNGTINLNYVNVTDILLGIYNITPTNISLDPGEYQIFTGQYDLTQADINAGWVNNTATAVGTSPQGIQVNDTDSYSIPIPQTPAIDLVKTGEFMDESGDGYGQVGENVSYTFNVTNIGTVTLYNVSVTEDMLAGMSSITPAEYASVAPGDMVTFTATYALTQADLDMGSVYNNATAEGTSPQDETVNDTDDETVLIPENPMIDLVKTGEFMDESGDGYGQVGENVSYTFNVTNIGTVTLYNVSVTEDILAGMSSITPAEYASVAPGDMVTFTATYALTQADLDMGSVYNNATAEGTSPQDETVNDTDDETVMIPENPMIDLVKTGEFMDESGDGYGQVGENVSYTFNVTNIGTVTLYNVSVTEDMLTGMSSITPAEYASVAPGDMVTFTATYALTQADLDMGSVYNNATAEGTSPQDETVNDTDDETVMIPENPMIDLVKTGEFMDESGDGYGQVGENVSYTFNVTNIGTVTLYNVSVTEDMLTGMSSITPAEYASLAPGDMVTFTATYALTQADLDMGSVYNNATAEGTSPQDETVNDTDDETVMIPENPMIDLVKTGEFMDESGDGYGQVGENVSYTFNVTNIGTVTLYNVSVTEDMLTGMSSITPAEYASLAPGDMVTFTATYALTQADLDMGSVYNNATAEGTSPQDETVNDTDDETVMIPENPMIDLVKTGEFMDESGDGYGQVGENVSYTFNVTNIGTVTLYNVSVTEDMLTGMSSITPAEYASLAPGDMVTFTATYALTQADLDMGSVYNNATAEGTSPQDETVNDTDDETVMIPENPMIDLVKTGEFMDESGDGYGQVGENVSYTFNVTNIGTVTLYNVSVTEDMLTGMSSITPAEYASLAPGDMVTFTATYALTQADLDMGSVYNNATAEGTSPQDETVNDTDDETVMIPENPMIDLVKTGEFMDESGDGYGQVGENVSYTFNVTNIGTVTLYNVSVTEDMLTGMSSITPAEYASLAPGDMVTFTATYALTQADLDMGSVYNNATAEGTSPQDETVNDTDDETVMIPENPMIDLVKTGEFMDESGDGYGQVGENVSYTFNVTNIGTVTLYNVSVTEDMLTGMSSITPAEYASVAPGDMVTFTATYALTQADLDMGSVYNNATAEGTSPQDETVNDTDDETVMIPENPMIDLVKTGEFMDESGDGYGQVGENVSYTFNVTNIGTVTLYNVSVTEDMLTGMSSITPAEYASLAPGDMVTFTATYALTQADLDMGSVYNNATAEGTSPQDETVNDTDDETVLIPENPMIDLVKTGEFMDESGDGYGQVGENVSYTFNVTNIGTVTLYNVSVTEDILAGMSSITPAEYASVAPGDMVTFTATYALTQADLDMGSVYNNATAEGTSPQDETVNDTDDETVMIPQYPHIALTKTADPIIYTYEGQVIHYTLNATNDGTVTLNGTFVTDTLLASVNAVDASFTGVLSVGQSAEFVGTYMIQAADLAGPFPNIVPNTATVTGYDPQGAPVFASASAVVTQVNATAQIAPTQTTCYDFRTGTADDLETAYYMVLKKTGEIQSVAPGVMFYYSDVTPTSDTVVIEVDQNNTAGWPDIAIQDEGQIILWDSDCLKVQNATVNMSGENPVLTVTGVTPGETYYLGVKYTLSSLQGYVPTGTPDVTYLFVMYQDGAEVISSWDGITVEYKKK</sequence>
<dbReference type="GeneID" id="84231461"/>
<feature type="domain" description="DUF7507" evidence="1">
    <location>
        <begin position="509"/>
        <end position="615"/>
    </location>
</feature>
<feature type="domain" description="DUF7507" evidence="1">
    <location>
        <begin position="1094"/>
        <end position="1200"/>
    </location>
</feature>
<dbReference type="InterPro" id="IPR051172">
    <property type="entry name" value="Chlamydia_OmcB"/>
</dbReference>
<reference evidence="2 3" key="1">
    <citation type="submission" date="2023-08" db="EMBL/GenBank/DDBJ databases">
        <title>Methanolobus mangrovi sp. nov. and Methanolobus sediminis sp. nov, two novel methylotrophic methanogens isolated from mangrove sediments in China.</title>
        <authorList>
            <person name="Zhou J."/>
        </authorList>
    </citation>
    <scope>NUCLEOTIDE SEQUENCE [LARGE SCALE GENOMIC DNA]</scope>
    <source>
        <strain evidence="2 3">FTZ6</strain>
    </source>
</reference>
<feature type="domain" description="DUF7507" evidence="1">
    <location>
        <begin position="1562"/>
        <end position="1668"/>
    </location>
</feature>
<feature type="domain" description="DUF7507" evidence="1">
    <location>
        <begin position="1679"/>
        <end position="1785"/>
    </location>
</feature>
<evidence type="ECO:0000313" key="2">
    <source>
        <dbReference type="EMBL" id="WMW25525.1"/>
    </source>
</evidence>
<protein>
    <recommendedName>
        <fullName evidence="1">DUF7507 domain-containing protein</fullName>
    </recommendedName>
</protein>
<feature type="domain" description="DUF7507" evidence="1">
    <location>
        <begin position="1445"/>
        <end position="1551"/>
    </location>
</feature>
<dbReference type="PANTHER" id="PTHR34819:SF3">
    <property type="entry name" value="CELL SURFACE PROTEIN"/>
    <property type="match status" value="1"/>
</dbReference>